<name>A0A8J7AM25_9CYAN</name>
<proteinExistence type="inferred from homology"/>
<feature type="compositionally biased region" description="Basic and acidic residues" evidence="6">
    <location>
        <begin position="267"/>
        <end position="278"/>
    </location>
</feature>
<evidence type="ECO:0000256" key="1">
    <source>
        <dbReference type="ARBA" id="ARBA00004141"/>
    </source>
</evidence>
<dbReference type="RefSeq" id="WP_193906309.1">
    <property type="nucleotide sequence ID" value="NZ_JADEXG010000017.1"/>
</dbReference>
<dbReference type="InterPro" id="IPR005496">
    <property type="entry name" value="Integral_membrane_TerC"/>
</dbReference>
<feature type="transmembrane region" description="Helical" evidence="7">
    <location>
        <begin position="116"/>
        <end position="139"/>
    </location>
</feature>
<comment type="subcellular location">
    <subcellularLocation>
        <location evidence="1">Membrane</location>
        <topology evidence="1">Multi-pass membrane protein</topology>
    </subcellularLocation>
</comment>
<evidence type="ECO:0000256" key="6">
    <source>
        <dbReference type="SAM" id="MobiDB-lite"/>
    </source>
</evidence>
<evidence type="ECO:0000256" key="3">
    <source>
        <dbReference type="ARBA" id="ARBA00022692"/>
    </source>
</evidence>
<evidence type="ECO:0000256" key="7">
    <source>
        <dbReference type="SAM" id="Phobius"/>
    </source>
</evidence>
<accession>A0A8J7AM25</accession>
<dbReference type="PANTHER" id="PTHR30238:SF4">
    <property type="entry name" value="SLL1022 PROTEIN"/>
    <property type="match status" value="1"/>
</dbReference>
<keyword evidence="4 7" id="KW-1133">Transmembrane helix</keyword>
<feature type="transmembrane region" description="Helical" evidence="7">
    <location>
        <begin position="20"/>
        <end position="42"/>
    </location>
</feature>
<evidence type="ECO:0000256" key="4">
    <source>
        <dbReference type="ARBA" id="ARBA00022989"/>
    </source>
</evidence>
<comment type="caution">
    <text evidence="8">The sequence shown here is derived from an EMBL/GenBank/DDBJ whole genome shotgun (WGS) entry which is preliminary data.</text>
</comment>
<keyword evidence="5 7" id="KW-0472">Membrane</keyword>
<evidence type="ECO:0000313" key="9">
    <source>
        <dbReference type="Proteomes" id="UP000636505"/>
    </source>
</evidence>
<sequence length="278" mass="30288">MLDSLLDYSPSFGVDTMLLLPVLIALEMVLSADNAIALAAIAQGLETEALQRRALNIGLVVAFVLRVGLILTATWVLRYWQFEVAGAAYLLWLVYQHFSADESEDGDHHAPRFESLWQAIPIIAVTDLAFSLDSVTTAIALSRQVAIILLGGLIGIIALRFMAGLFIRWLDIYTHLEDAGFVTVAFVGARLLVRVVNPAWVPPEWVMVSAIAAVFAWGFSQRVESDTGSKSTMATEPSQLESDQSEPSSQQIESHREALASAPAAKGLKEEPEAGRRP</sequence>
<dbReference type="EMBL" id="JADEXG010000017">
    <property type="protein sequence ID" value="MBE9077490.1"/>
    <property type="molecule type" value="Genomic_DNA"/>
</dbReference>
<reference evidence="8" key="1">
    <citation type="submission" date="2020-10" db="EMBL/GenBank/DDBJ databases">
        <authorList>
            <person name="Castelo-Branco R."/>
            <person name="Eusebio N."/>
            <person name="Adriana R."/>
            <person name="Vieira A."/>
            <person name="Brugerolle De Fraissinette N."/>
            <person name="Rezende De Castro R."/>
            <person name="Schneider M.P."/>
            <person name="Vasconcelos V."/>
            <person name="Leao P.N."/>
        </authorList>
    </citation>
    <scope>NUCLEOTIDE SEQUENCE</scope>
    <source>
        <strain evidence="8">LEGE 07310</strain>
    </source>
</reference>
<dbReference type="PANTHER" id="PTHR30238">
    <property type="entry name" value="MEMBRANE BOUND PREDICTED REDOX MODULATOR"/>
    <property type="match status" value="1"/>
</dbReference>
<keyword evidence="9" id="KW-1185">Reference proteome</keyword>
<dbReference type="InterPro" id="IPR022493">
    <property type="entry name" value="CHP03716_TM_YkoY"/>
</dbReference>
<dbReference type="AlphaFoldDB" id="A0A8J7AM25"/>
<protein>
    <submittedName>
        <fullName evidence="8">TerC family protein</fullName>
    </submittedName>
</protein>
<gene>
    <name evidence="8" type="ORF">IQ241_09295</name>
</gene>
<organism evidence="8 9">
    <name type="scientific">Vasconcelosia minhoensis LEGE 07310</name>
    <dbReference type="NCBI Taxonomy" id="915328"/>
    <lineage>
        <taxon>Bacteria</taxon>
        <taxon>Bacillati</taxon>
        <taxon>Cyanobacteriota</taxon>
        <taxon>Cyanophyceae</taxon>
        <taxon>Nodosilineales</taxon>
        <taxon>Cymatolegaceae</taxon>
        <taxon>Vasconcelosia</taxon>
        <taxon>Vasconcelosia minhoensis</taxon>
    </lineage>
</organism>
<feature type="region of interest" description="Disordered" evidence="6">
    <location>
        <begin position="227"/>
        <end position="278"/>
    </location>
</feature>
<dbReference type="Proteomes" id="UP000636505">
    <property type="component" value="Unassembled WGS sequence"/>
</dbReference>
<comment type="similarity">
    <text evidence="2">Belongs to the TerC family.</text>
</comment>
<evidence type="ECO:0000256" key="2">
    <source>
        <dbReference type="ARBA" id="ARBA00007511"/>
    </source>
</evidence>
<dbReference type="GO" id="GO:0016020">
    <property type="term" value="C:membrane"/>
    <property type="evidence" value="ECO:0007669"/>
    <property type="project" value="UniProtKB-SubCell"/>
</dbReference>
<feature type="transmembrane region" description="Helical" evidence="7">
    <location>
        <begin position="145"/>
        <end position="167"/>
    </location>
</feature>
<dbReference type="Pfam" id="PF03741">
    <property type="entry name" value="TerC"/>
    <property type="match status" value="1"/>
</dbReference>
<evidence type="ECO:0000256" key="5">
    <source>
        <dbReference type="ARBA" id="ARBA00023136"/>
    </source>
</evidence>
<dbReference type="NCBIfam" id="TIGR03716">
    <property type="entry name" value="R_switched_YkoY"/>
    <property type="match status" value="1"/>
</dbReference>
<feature type="compositionally biased region" description="Polar residues" evidence="6">
    <location>
        <begin position="227"/>
        <end position="252"/>
    </location>
</feature>
<evidence type="ECO:0000313" key="8">
    <source>
        <dbReference type="EMBL" id="MBE9077490.1"/>
    </source>
</evidence>
<keyword evidence="3 7" id="KW-0812">Transmembrane</keyword>
<feature type="transmembrane region" description="Helical" evidence="7">
    <location>
        <begin position="54"/>
        <end position="73"/>
    </location>
</feature>